<sequence length="56" mass="6531">MTHKREPETFEKECRAVIARGQEANRKERGMYLSSHEVHLLFGIGPFAEDIKEAWT</sequence>
<comment type="caution">
    <text evidence="1">The sequence shown here is derived from an EMBL/GenBank/DDBJ whole genome shotgun (WGS) entry which is preliminary data.</text>
</comment>
<evidence type="ECO:0000313" key="2">
    <source>
        <dbReference type="Proteomes" id="UP000321287"/>
    </source>
</evidence>
<dbReference type="Proteomes" id="UP000321287">
    <property type="component" value="Unassembled WGS sequence"/>
</dbReference>
<protein>
    <submittedName>
        <fullName evidence="1">Uncharacterized protein</fullName>
    </submittedName>
</protein>
<name>A0AAN4R4S9_9PROT</name>
<dbReference type="EMBL" id="BJVS01000007">
    <property type="protein sequence ID" value="GEL54377.1"/>
    <property type="molecule type" value="Genomic_DNA"/>
</dbReference>
<dbReference type="GeneID" id="78227896"/>
<keyword evidence="2" id="KW-1185">Reference proteome</keyword>
<organism evidence="1 2">
    <name type="scientific">Asaia bogorensis NBRC 16594</name>
    <dbReference type="NCBI Taxonomy" id="1231624"/>
    <lineage>
        <taxon>Bacteria</taxon>
        <taxon>Pseudomonadati</taxon>
        <taxon>Pseudomonadota</taxon>
        <taxon>Alphaproteobacteria</taxon>
        <taxon>Acetobacterales</taxon>
        <taxon>Acetobacteraceae</taxon>
        <taxon>Asaia</taxon>
    </lineage>
</organism>
<proteinExistence type="predicted"/>
<dbReference type="AlphaFoldDB" id="A0AAN4R4S9"/>
<reference evidence="1 2" key="1">
    <citation type="submission" date="2019-07" db="EMBL/GenBank/DDBJ databases">
        <title>Whole genome shotgun sequence of Asaia bogorensis NBRC 16594.</title>
        <authorList>
            <person name="Hosoyama A."/>
            <person name="Uohara A."/>
            <person name="Ohji S."/>
            <person name="Ichikawa N."/>
        </authorList>
    </citation>
    <scope>NUCLEOTIDE SEQUENCE [LARGE SCALE GENOMIC DNA]</scope>
    <source>
        <strain evidence="1 2">NBRC 16594</strain>
    </source>
</reference>
<gene>
    <name evidence="1" type="ORF">ABO01nite_23840</name>
</gene>
<accession>A0AAN4R4S9</accession>
<dbReference type="RefSeq" id="WP_171840676.1">
    <property type="nucleotide sequence ID" value="NZ_AP014690.1"/>
</dbReference>
<evidence type="ECO:0000313" key="1">
    <source>
        <dbReference type="EMBL" id="GEL54377.1"/>
    </source>
</evidence>